<dbReference type="SUPFAM" id="SSF50044">
    <property type="entry name" value="SH3-domain"/>
    <property type="match status" value="1"/>
</dbReference>
<dbReference type="CTD" id="566448"/>
<evidence type="ECO:0000256" key="1">
    <source>
        <dbReference type="ARBA" id="ARBA00004496"/>
    </source>
</evidence>
<evidence type="ECO:0000256" key="3">
    <source>
        <dbReference type="ARBA" id="ARBA00022490"/>
    </source>
</evidence>
<feature type="domain" description="SH3" evidence="10">
    <location>
        <begin position="664"/>
        <end position="725"/>
    </location>
</feature>
<dbReference type="InterPro" id="IPR001452">
    <property type="entry name" value="SH3_domain"/>
</dbReference>
<dbReference type="PROSITE" id="PS50105">
    <property type="entry name" value="SAM_DOMAIN"/>
    <property type="match status" value="2"/>
</dbReference>
<dbReference type="SUPFAM" id="SSF47769">
    <property type="entry name" value="SAM/Pointed domain"/>
    <property type="match status" value="2"/>
</dbReference>
<dbReference type="Pfam" id="PF00536">
    <property type="entry name" value="SAM_1"/>
    <property type="match status" value="2"/>
</dbReference>
<keyword evidence="12" id="KW-1185">Reference proteome</keyword>
<dbReference type="Proteomes" id="UP000221080">
    <property type="component" value="Chromosome 9"/>
</dbReference>
<evidence type="ECO:0000256" key="8">
    <source>
        <dbReference type="SAM" id="Coils"/>
    </source>
</evidence>
<dbReference type="PANTHER" id="PTHR12301">
    <property type="entry name" value="SAM-DOMAIN, SH3 AND NUCLEAR LOCALIZATION SIGNALS PROTEIN RELATED"/>
    <property type="match status" value="1"/>
</dbReference>
<evidence type="ECO:0000256" key="6">
    <source>
        <dbReference type="ARBA" id="ARBA00073398"/>
    </source>
</evidence>
<dbReference type="FunFam" id="2.30.30.40:FF:000021">
    <property type="entry name" value="Putative sam and sh3 domain-containing protein 1"/>
    <property type="match status" value="1"/>
</dbReference>
<keyword evidence="8" id="KW-0175">Coiled coil</keyword>
<dbReference type="InterPro" id="IPR001660">
    <property type="entry name" value="SAM"/>
</dbReference>
<feature type="compositionally biased region" description="Polar residues" evidence="9">
    <location>
        <begin position="883"/>
        <end position="893"/>
    </location>
</feature>
<dbReference type="InterPro" id="IPR051725">
    <property type="entry name" value="SAM-SH3_domain_protein"/>
</dbReference>
<evidence type="ECO:0000259" key="11">
    <source>
        <dbReference type="PROSITE" id="PS50105"/>
    </source>
</evidence>
<evidence type="ECO:0000256" key="2">
    <source>
        <dbReference type="ARBA" id="ARBA00022443"/>
    </source>
</evidence>
<evidence type="ECO:0000256" key="4">
    <source>
        <dbReference type="ARBA" id="ARBA00022553"/>
    </source>
</evidence>
<dbReference type="STRING" id="7998.ENSIPUP00000004769"/>
<feature type="region of interest" description="Disordered" evidence="9">
    <location>
        <begin position="538"/>
        <end position="662"/>
    </location>
</feature>
<dbReference type="Gene3D" id="1.10.150.50">
    <property type="entry name" value="Transcription Factor, Ets-1"/>
    <property type="match status" value="2"/>
</dbReference>
<dbReference type="AlphaFoldDB" id="A0A2D0RQ79"/>
<evidence type="ECO:0000259" key="10">
    <source>
        <dbReference type="PROSITE" id="PS50002"/>
    </source>
</evidence>
<dbReference type="OrthoDB" id="10047268at2759"/>
<gene>
    <name evidence="13" type="primary">sash1b</name>
</gene>
<evidence type="ECO:0000313" key="13">
    <source>
        <dbReference type="RefSeq" id="XP_017332649.1"/>
    </source>
</evidence>
<keyword evidence="4" id="KW-0597">Phosphoprotein</keyword>
<dbReference type="InterPro" id="IPR035720">
    <property type="entry name" value="SASH1_SH3"/>
</dbReference>
<dbReference type="SMART" id="SM00454">
    <property type="entry name" value="SAM"/>
    <property type="match status" value="2"/>
</dbReference>
<accession>A0A2D0RQ79</accession>
<feature type="compositionally biased region" description="Basic and acidic residues" evidence="9">
    <location>
        <begin position="602"/>
        <end position="611"/>
    </location>
</feature>
<dbReference type="FunFam" id="1.10.150.50:FF:000055">
    <property type="entry name" value="Sterile alpha motif domain containing 5"/>
    <property type="match status" value="1"/>
</dbReference>
<keyword evidence="2 7" id="KW-0728">SH3 domain</keyword>
<name>A0A2D0RQ79_ICTPU</name>
<organism evidence="12 13">
    <name type="scientific">Ictalurus punctatus</name>
    <name type="common">Channel catfish</name>
    <name type="synonym">Silurus punctatus</name>
    <dbReference type="NCBI Taxonomy" id="7998"/>
    <lineage>
        <taxon>Eukaryota</taxon>
        <taxon>Metazoa</taxon>
        <taxon>Chordata</taxon>
        <taxon>Craniata</taxon>
        <taxon>Vertebrata</taxon>
        <taxon>Euteleostomi</taxon>
        <taxon>Actinopterygii</taxon>
        <taxon>Neopterygii</taxon>
        <taxon>Teleostei</taxon>
        <taxon>Ostariophysi</taxon>
        <taxon>Siluriformes</taxon>
        <taxon>Ictaluridae</taxon>
        <taxon>Ictalurus</taxon>
    </lineage>
</organism>
<feature type="region of interest" description="Disordered" evidence="9">
    <location>
        <begin position="994"/>
        <end position="1060"/>
    </location>
</feature>
<dbReference type="FunFam" id="1.10.150.50:FF:000024">
    <property type="entry name" value="Putative sam and sh3 domain-containing protein 1"/>
    <property type="match status" value="1"/>
</dbReference>
<dbReference type="Pfam" id="PF12485">
    <property type="entry name" value="SPIDER"/>
    <property type="match status" value="1"/>
</dbReference>
<feature type="domain" description="SAM" evidence="11">
    <location>
        <begin position="743"/>
        <end position="807"/>
    </location>
</feature>
<dbReference type="PROSITE" id="PS50002">
    <property type="entry name" value="SH3"/>
    <property type="match status" value="1"/>
</dbReference>
<feature type="region of interest" description="Disordered" evidence="9">
    <location>
        <begin position="809"/>
        <end position="895"/>
    </location>
</feature>
<protein>
    <recommendedName>
        <fullName evidence="6">Sterile alpha motif domain-containing protein 5</fullName>
    </recommendedName>
</protein>
<comment type="subcellular location">
    <subcellularLocation>
        <location evidence="1">Cytoplasm</location>
    </subcellularLocation>
</comment>
<dbReference type="InterPro" id="IPR021090">
    <property type="entry name" value="SPIDER"/>
</dbReference>
<dbReference type="KEGG" id="ipu:108270447"/>
<dbReference type="CDD" id="cd09527">
    <property type="entry name" value="SAM_Samd5"/>
    <property type="match status" value="1"/>
</dbReference>
<dbReference type="InterPro" id="IPR013761">
    <property type="entry name" value="SAM/pointed_sf"/>
</dbReference>
<feature type="compositionally biased region" description="Pro residues" evidence="9">
    <location>
        <begin position="1031"/>
        <end position="1053"/>
    </location>
</feature>
<dbReference type="GO" id="GO:0005737">
    <property type="term" value="C:cytoplasm"/>
    <property type="evidence" value="ECO:0007669"/>
    <property type="project" value="UniProtKB-SubCell"/>
</dbReference>
<keyword evidence="3" id="KW-0963">Cytoplasm</keyword>
<dbReference type="Pfam" id="PF26285">
    <property type="entry name" value="SASH1_Homeodomain"/>
    <property type="match status" value="2"/>
</dbReference>
<feature type="coiled-coil region" evidence="8">
    <location>
        <begin position="174"/>
        <end position="201"/>
    </location>
</feature>
<evidence type="ECO:0000256" key="5">
    <source>
        <dbReference type="ARBA" id="ARBA00065890"/>
    </source>
</evidence>
<evidence type="ECO:0000256" key="9">
    <source>
        <dbReference type="SAM" id="MobiDB-lite"/>
    </source>
</evidence>
<dbReference type="Gene3D" id="2.30.30.40">
    <property type="entry name" value="SH3 Domains"/>
    <property type="match status" value="1"/>
</dbReference>
<sequence length="1186" mass="132189">MMMSSGPAIVFEWLKTLQLTQYVEAFVDNGYDDLEVCKQIGEPDLDAIGVFLPHHRLKVLRAVQRLREEDKKLAPGLYFTLEPLPDVSSGYDSKASGSHWDREGLELSNNNNLLLGGPPDPMSYPKLKLKILIRDKLIKDGIDLSKPPYSFKDGSLGNIEELAKEYSEYYSTSYSDVSERMEELRKRKVAQEAEIANTESMITSLQLRSEIQESLGLSSTVSTPEVERRLLMHKSGSEDGSGGKWDRKKNKSFWQNFRKTQKGVTRQTSKADDLGFVASEITMSDEERIQLMMMVKEKMITVEEALARLKEYEAQNRQSCTTDTTEWTDASSPTTNELSVNFTSQEQSDDELEESAAFGRLHKLVNSTRRVKKKLIRIDESKKHTSKDSLSSAFSPTCEEKAALYSGVQKRLVMSQGDGLASVLCVDEDSDSLTTSPSSSSLDTYSGHKQFKPFISSQGLSSPPTGPNVDPLVMDAGSRSSFSEAEGCCEEEPRITRSVTDGEMRRALSPFKLHGRACSFGGFDLMNQAAYMRHSCNTPSDNGTISRRDAARSPTPSRISLGKKVKSVKETMRKRISKKSSSVLFEQVSPSREPESLQSPHTDTDSLEKPKLKSGGSVESLRSSLSGQSSMSGQTVSTTDSSASNRESVKSEDGDDEELPYRGPFCGRAVVHTDFIPSPYDTDSLKLKRGDVIDIISKPPMGTWMGLLNNKVGTFKFIYVDVLSEECEKPKCSIRKRRKSRPPKPTSVEELLERIDLKEHMPTFLFNGYEDLETFKLLEEEDLDELNIRDPQHRAVLLTAVELLQEYDINSDPENGGSSVDPEEKVQPEISAPSRDSPRDSGCYESNENLENGKGKKTSHLSRSSSGFESSHLPSPEYPTPPLSQSSSRQDPQSLLPPFQITSIKAVHLGASRSLLSIKPLSQSYDELPSVPVPQGLWKRSLSLDYRILHMKEPYIPENLTPIQSVEPDALLQRCSAAEQNEAIMCQACSNQENESEELGTEDELTFPSVDSSTDVESDDVPVDSAETSPSDPPLYPPRIKPPIPPKPLPPPFVNDKETTNPDNKHVFQSTLVSHKSDPASGIPKSSKPFIHRLGKKVQHARSSNLESLVEEKLILDGIDLTEEPYSDKHGRYRVPFSLIQRYSEDLDKPLGDIATVMDQTRIQLLRKQHRMAIPLRGLSEICIKL</sequence>
<dbReference type="GeneID" id="108270447"/>
<dbReference type="InterPro" id="IPR058666">
    <property type="entry name" value="SASH1/NUB1_homeodomain"/>
</dbReference>
<dbReference type="RefSeq" id="XP_017332649.1">
    <property type="nucleotide sequence ID" value="XM_017477160.3"/>
</dbReference>
<evidence type="ECO:0000313" key="12">
    <source>
        <dbReference type="Proteomes" id="UP000221080"/>
    </source>
</evidence>
<reference evidence="13" key="2">
    <citation type="submission" date="2025-08" db="UniProtKB">
        <authorList>
            <consortium name="RefSeq"/>
        </authorList>
    </citation>
    <scope>IDENTIFICATION</scope>
    <source>
        <tissue evidence="13">Blood</tissue>
    </source>
</reference>
<reference evidence="12" key="1">
    <citation type="journal article" date="2016" name="Nat. Commun.">
        <title>The channel catfish genome sequence provides insights into the evolution of scale formation in teleosts.</title>
        <authorList>
            <person name="Liu Z."/>
            <person name="Liu S."/>
            <person name="Yao J."/>
            <person name="Bao L."/>
            <person name="Zhang J."/>
            <person name="Li Y."/>
            <person name="Jiang C."/>
            <person name="Sun L."/>
            <person name="Wang R."/>
            <person name="Zhang Y."/>
            <person name="Zhou T."/>
            <person name="Zeng Q."/>
            <person name="Fu Q."/>
            <person name="Gao S."/>
            <person name="Li N."/>
            <person name="Koren S."/>
            <person name="Jiang Y."/>
            <person name="Zimin A."/>
            <person name="Xu P."/>
            <person name="Phillippy A.M."/>
            <person name="Geng X."/>
            <person name="Song L."/>
            <person name="Sun F."/>
            <person name="Li C."/>
            <person name="Wang X."/>
            <person name="Chen A."/>
            <person name="Jin Y."/>
            <person name="Yuan Z."/>
            <person name="Yang Y."/>
            <person name="Tan S."/>
            <person name="Peatman E."/>
            <person name="Lu J."/>
            <person name="Qin Z."/>
            <person name="Dunham R."/>
            <person name="Li Z."/>
            <person name="Sonstegard T."/>
            <person name="Feng J."/>
            <person name="Danzmann R.G."/>
            <person name="Schroeder S."/>
            <person name="Scheffler B."/>
            <person name="Duke M.V."/>
            <person name="Ballard L."/>
            <person name="Kucuktas H."/>
            <person name="Kaltenboeck L."/>
            <person name="Liu H."/>
            <person name="Armbruster J."/>
            <person name="Xie Y."/>
            <person name="Kirby M.L."/>
            <person name="Tian Y."/>
            <person name="Flanagan M.E."/>
            <person name="Mu W."/>
            <person name="Waldbieser G.C."/>
        </authorList>
    </citation>
    <scope>NUCLEOTIDE SEQUENCE [LARGE SCALE GENOMIC DNA]</scope>
    <source>
        <strain evidence="12">SDA103</strain>
    </source>
</reference>
<feature type="compositionally biased region" description="Polar residues" evidence="9">
    <location>
        <begin position="634"/>
        <end position="646"/>
    </location>
</feature>
<feature type="compositionally biased region" description="Polar residues" evidence="9">
    <location>
        <begin position="579"/>
        <end position="601"/>
    </location>
</feature>
<dbReference type="InterPro" id="IPR036028">
    <property type="entry name" value="SH3-like_dom_sf"/>
</dbReference>
<feature type="domain" description="SAM" evidence="11">
    <location>
        <begin position="10"/>
        <end position="69"/>
    </location>
</feature>
<feature type="compositionally biased region" description="Low complexity" evidence="9">
    <location>
        <begin position="614"/>
        <end position="633"/>
    </location>
</feature>
<proteinExistence type="predicted"/>
<feature type="compositionally biased region" description="Acidic residues" evidence="9">
    <location>
        <begin position="994"/>
        <end position="1005"/>
    </location>
</feature>
<feature type="compositionally biased region" description="Polar residues" evidence="9">
    <location>
        <begin position="861"/>
        <end position="873"/>
    </location>
</feature>
<dbReference type="CDD" id="cd11967">
    <property type="entry name" value="SH3_SASH1"/>
    <property type="match status" value="1"/>
</dbReference>
<dbReference type="PANTHER" id="PTHR12301:SF3">
    <property type="entry name" value="SAM AND SH3 DOMAIN-CONTAINING PROTEIN 1"/>
    <property type="match status" value="1"/>
</dbReference>
<comment type="subunit">
    <text evidence="5">Interacts promiscuously (via SAM domain) with EPHA5, EPHA6, EPHA7, EPHA8, EPHB1, EPHB2, EPHB3 and EPHB4 (via SAM domain) (in vitro).</text>
</comment>
<evidence type="ECO:0000256" key="7">
    <source>
        <dbReference type="PROSITE-ProRule" id="PRU00192"/>
    </source>
</evidence>